<dbReference type="AlphaFoldDB" id="A0A9D4E1G0"/>
<protein>
    <submittedName>
        <fullName evidence="1">Uncharacterized protein</fullName>
    </submittedName>
</protein>
<sequence>MADTNNSSQPTTHLNAVQVDEANNSLFPLHSPLDTNIYEDISSDEEEFEQTHSQTVGHDIHALDAGCEAQN</sequence>
<dbReference type="EMBL" id="JAIWYP010000009">
    <property type="protein sequence ID" value="KAH3770726.1"/>
    <property type="molecule type" value="Genomic_DNA"/>
</dbReference>
<evidence type="ECO:0000313" key="1">
    <source>
        <dbReference type="EMBL" id="KAH3770726.1"/>
    </source>
</evidence>
<accession>A0A9D4E1G0</accession>
<dbReference type="Proteomes" id="UP000828390">
    <property type="component" value="Unassembled WGS sequence"/>
</dbReference>
<keyword evidence="2" id="KW-1185">Reference proteome</keyword>
<organism evidence="1 2">
    <name type="scientific">Dreissena polymorpha</name>
    <name type="common">Zebra mussel</name>
    <name type="synonym">Mytilus polymorpha</name>
    <dbReference type="NCBI Taxonomy" id="45954"/>
    <lineage>
        <taxon>Eukaryota</taxon>
        <taxon>Metazoa</taxon>
        <taxon>Spiralia</taxon>
        <taxon>Lophotrochozoa</taxon>
        <taxon>Mollusca</taxon>
        <taxon>Bivalvia</taxon>
        <taxon>Autobranchia</taxon>
        <taxon>Heteroconchia</taxon>
        <taxon>Euheterodonta</taxon>
        <taxon>Imparidentia</taxon>
        <taxon>Neoheterodontei</taxon>
        <taxon>Myida</taxon>
        <taxon>Dreissenoidea</taxon>
        <taxon>Dreissenidae</taxon>
        <taxon>Dreissena</taxon>
    </lineage>
</organism>
<reference evidence="1" key="2">
    <citation type="submission" date="2020-11" db="EMBL/GenBank/DDBJ databases">
        <authorList>
            <person name="McCartney M.A."/>
            <person name="Auch B."/>
            <person name="Kono T."/>
            <person name="Mallez S."/>
            <person name="Becker A."/>
            <person name="Gohl D.M."/>
            <person name="Silverstein K.A.T."/>
            <person name="Koren S."/>
            <person name="Bechman K.B."/>
            <person name="Herman A."/>
            <person name="Abrahante J.E."/>
            <person name="Garbe J."/>
        </authorList>
    </citation>
    <scope>NUCLEOTIDE SEQUENCE</scope>
    <source>
        <strain evidence="1">Duluth1</strain>
        <tissue evidence="1">Whole animal</tissue>
    </source>
</reference>
<comment type="caution">
    <text evidence="1">The sequence shown here is derived from an EMBL/GenBank/DDBJ whole genome shotgun (WGS) entry which is preliminary data.</text>
</comment>
<gene>
    <name evidence="1" type="ORF">DPMN_172019</name>
</gene>
<name>A0A9D4E1G0_DREPO</name>
<proteinExistence type="predicted"/>
<reference evidence="1" key="1">
    <citation type="journal article" date="2019" name="bioRxiv">
        <title>The Genome of the Zebra Mussel, Dreissena polymorpha: A Resource for Invasive Species Research.</title>
        <authorList>
            <person name="McCartney M.A."/>
            <person name="Auch B."/>
            <person name="Kono T."/>
            <person name="Mallez S."/>
            <person name="Zhang Y."/>
            <person name="Obille A."/>
            <person name="Becker A."/>
            <person name="Abrahante J.E."/>
            <person name="Garbe J."/>
            <person name="Badalamenti J.P."/>
            <person name="Herman A."/>
            <person name="Mangelson H."/>
            <person name="Liachko I."/>
            <person name="Sullivan S."/>
            <person name="Sone E.D."/>
            <person name="Koren S."/>
            <person name="Silverstein K.A.T."/>
            <person name="Beckman K.B."/>
            <person name="Gohl D.M."/>
        </authorList>
    </citation>
    <scope>NUCLEOTIDE SEQUENCE</scope>
    <source>
        <strain evidence="1">Duluth1</strain>
        <tissue evidence="1">Whole animal</tissue>
    </source>
</reference>
<evidence type="ECO:0000313" key="2">
    <source>
        <dbReference type="Proteomes" id="UP000828390"/>
    </source>
</evidence>